<accession>E3K9L7</accession>
<protein>
    <submittedName>
        <fullName evidence="2">Uncharacterized protein</fullName>
    </submittedName>
</protein>
<name>E3K9L7_PUCGT</name>
<feature type="compositionally biased region" description="Gly residues" evidence="1">
    <location>
        <begin position="24"/>
        <end position="51"/>
    </location>
</feature>
<organism evidence="2 3">
    <name type="scientific">Puccinia graminis f. sp. tritici (strain CRL 75-36-700-3 / race SCCL)</name>
    <name type="common">Black stem rust fungus</name>
    <dbReference type="NCBI Taxonomy" id="418459"/>
    <lineage>
        <taxon>Eukaryota</taxon>
        <taxon>Fungi</taxon>
        <taxon>Dikarya</taxon>
        <taxon>Basidiomycota</taxon>
        <taxon>Pucciniomycotina</taxon>
        <taxon>Pucciniomycetes</taxon>
        <taxon>Pucciniales</taxon>
        <taxon>Pucciniaceae</taxon>
        <taxon>Puccinia</taxon>
    </lineage>
</organism>
<feature type="region of interest" description="Disordered" evidence="1">
    <location>
        <begin position="1"/>
        <end position="53"/>
    </location>
</feature>
<dbReference type="Proteomes" id="UP000008783">
    <property type="component" value="Unassembled WGS sequence"/>
</dbReference>
<feature type="compositionally biased region" description="Basic and acidic residues" evidence="1">
    <location>
        <begin position="1"/>
        <end position="20"/>
    </location>
</feature>
<dbReference type="GeneID" id="10536435"/>
<dbReference type="EMBL" id="DS178277">
    <property type="protein sequence ID" value="EFP81113.1"/>
    <property type="molecule type" value="Genomic_DNA"/>
</dbReference>
<dbReference type="KEGG" id="pgr:PGTG_07365"/>
<gene>
    <name evidence="2" type="ORF">PGTG_07365</name>
</gene>
<reference key="1">
    <citation type="submission" date="2007-01" db="EMBL/GenBank/DDBJ databases">
        <title>The Genome Sequence of Puccinia graminis f. sp. tritici Strain CRL 75-36-700-3.</title>
        <authorList>
            <consortium name="The Broad Institute Genome Sequencing Platform"/>
            <person name="Birren B."/>
            <person name="Lander E."/>
            <person name="Galagan J."/>
            <person name="Nusbaum C."/>
            <person name="Devon K."/>
            <person name="Cuomo C."/>
            <person name="Jaffe D."/>
            <person name="Butler J."/>
            <person name="Alvarez P."/>
            <person name="Gnerre S."/>
            <person name="Grabherr M."/>
            <person name="Mauceli E."/>
            <person name="Brockman W."/>
            <person name="Young S."/>
            <person name="LaButti K."/>
            <person name="Sykes S."/>
            <person name="DeCaprio D."/>
            <person name="Crawford M."/>
            <person name="Koehrsen M."/>
            <person name="Engels R."/>
            <person name="Montgomery P."/>
            <person name="Pearson M."/>
            <person name="Howarth C."/>
            <person name="Larson L."/>
            <person name="White J."/>
            <person name="Zeng Q."/>
            <person name="Kodira C."/>
            <person name="Yandava C."/>
            <person name="Alvarado L."/>
            <person name="O'Leary S."/>
            <person name="Szabo L."/>
            <person name="Dean R."/>
            <person name="Schein J."/>
        </authorList>
    </citation>
    <scope>NUCLEOTIDE SEQUENCE</scope>
    <source>
        <strain>CRL 75-36-700-3</strain>
    </source>
</reference>
<sequence>MKTEDLIGGEEGREAGRGTDEGSGTVGGGKSETGGGDGEGIEGGRARGGGVSMRDEGGVIITLHPPSRTHSNTPIKIGVRTHTPTLCAGIPPADKKRAWCGRYSCERH</sequence>
<reference evidence="3" key="2">
    <citation type="journal article" date="2011" name="Proc. Natl. Acad. Sci. U.S.A.">
        <title>Obligate biotrophy features unraveled by the genomic analysis of rust fungi.</title>
        <authorList>
            <person name="Duplessis S."/>
            <person name="Cuomo C.A."/>
            <person name="Lin Y.-C."/>
            <person name="Aerts A."/>
            <person name="Tisserant E."/>
            <person name="Veneault-Fourrey C."/>
            <person name="Joly D.L."/>
            <person name="Hacquard S."/>
            <person name="Amselem J."/>
            <person name="Cantarel B.L."/>
            <person name="Chiu R."/>
            <person name="Coutinho P.M."/>
            <person name="Feau N."/>
            <person name="Field M."/>
            <person name="Frey P."/>
            <person name="Gelhaye E."/>
            <person name="Goldberg J."/>
            <person name="Grabherr M.G."/>
            <person name="Kodira C.D."/>
            <person name="Kohler A."/>
            <person name="Kuees U."/>
            <person name="Lindquist E.A."/>
            <person name="Lucas S.M."/>
            <person name="Mago R."/>
            <person name="Mauceli E."/>
            <person name="Morin E."/>
            <person name="Murat C."/>
            <person name="Pangilinan J.L."/>
            <person name="Park R."/>
            <person name="Pearson M."/>
            <person name="Quesneville H."/>
            <person name="Rouhier N."/>
            <person name="Sakthikumar S."/>
            <person name="Salamov A.A."/>
            <person name="Schmutz J."/>
            <person name="Selles B."/>
            <person name="Shapiro H."/>
            <person name="Tanguay P."/>
            <person name="Tuskan G.A."/>
            <person name="Henrissat B."/>
            <person name="Van de Peer Y."/>
            <person name="Rouze P."/>
            <person name="Ellis J.G."/>
            <person name="Dodds P.N."/>
            <person name="Schein J.E."/>
            <person name="Zhong S."/>
            <person name="Hamelin R.C."/>
            <person name="Grigoriev I.V."/>
            <person name="Szabo L.J."/>
            <person name="Martin F."/>
        </authorList>
    </citation>
    <scope>NUCLEOTIDE SEQUENCE [LARGE SCALE GENOMIC DNA]</scope>
    <source>
        <strain evidence="3">CRL 75-36-700-3 / race SCCL</strain>
    </source>
</reference>
<evidence type="ECO:0000256" key="1">
    <source>
        <dbReference type="SAM" id="MobiDB-lite"/>
    </source>
</evidence>
<dbReference type="InParanoid" id="E3K9L7"/>
<dbReference type="RefSeq" id="XP_003325532.1">
    <property type="nucleotide sequence ID" value="XM_003325484.1"/>
</dbReference>
<evidence type="ECO:0000313" key="2">
    <source>
        <dbReference type="EMBL" id="EFP81113.1"/>
    </source>
</evidence>
<dbReference type="HOGENOM" id="CLU_2198257_0_0_1"/>
<proteinExistence type="predicted"/>
<evidence type="ECO:0000313" key="3">
    <source>
        <dbReference type="Proteomes" id="UP000008783"/>
    </source>
</evidence>
<dbReference type="AlphaFoldDB" id="E3K9L7"/>
<keyword evidence="3" id="KW-1185">Reference proteome</keyword>
<dbReference type="VEuPathDB" id="FungiDB:PGTG_07365"/>